<dbReference type="AlphaFoldDB" id="A0A7T8GVF0"/>
<proteinExistence type="predicted"/>
<evidence type="ECO:0000313" key="1">
    <source>
        <dbReference type="EMBL" id="QQP38540.1"/>
    </source>
</evidence>
<feature type="non-terminal residue" evidence="1">
    <location>
        <position position="1"/>
    </location>
</feature>
<dbReference type="OrthoDB" id="10017160at2759"/>
<organism evidence="1 2">
    <name type="scientific">Caligus rogercresseyi</name>
    <name type="common">Sea louse</name>
    <dbReference type="NCBI Taxonomy" id="217165"/>
    <lineage>
        <taxon>Eukaryota</taxon>
        <taxon>Metazoa</taxon>
        <taxon>Ecdysozoa</taxon>
        <taxon>Arthropoda</taxon>
        <taxon>Crustacea</taxon>
        <taxon>Multicrustacea</taxon>
        <taxon>Hexanauplia</taxon>
        <taxon>Copepoda</taxon>
        <taxon>Siphonostomatoida</taxon>
        <taxon>Caligidae</taxon>
        <taxon>Caligus</taxon>
    </lineage>
</organism>
<evidence type="ECO:0000313" key="2">
    <source>
        <dbReference type="Proteomes" id="UP000595437"/>
    </source>
</evidence>
<dbReference type="EMBL" id="CP045902">
    <property type="protein sequence ID" value="QQP38540.1"/>
    <property type="molecule type" value="Genomic_DNA"/>
</dbReference>
<keyword evidence="2" id="KW-1185">Reference proteome</keyword>
<gene>
    <name evidence="1" type="ORF">FKW44_019136</name>
</gene>
<protein>
    <submittedName>
        <fullName evidence="1">Uncharacterized protein</fullName>
    </submittedName>
</protein>
<dbReference type="Gene3D" id="3.30.420.10">
    <property type="entry name" value="Ribonuclease H-like superfamily/Ribonuclease H"/>
    <property type="match status" value="1"/>
</dbReference>
<name>A0A7T8GVF0_CALRO</name>
<accession>A0A7T8GVF0</accession>
<reference evidence="2" key="1">
    <citation type="submission" date="2021-01" db="EMBL/GenBank/DDBJ databases">
        <title>Caligus Genome Assembly.</title>
        <authorList>
            <person name="Gallardo-Escarate C."/>
        </authorList>
    </citation>
    <scope>NUCLEOTIDE SEQUENCE [LARGE SCALE GENOMIC DNA]</scope>
</reference>
<sequence>ASDRGSRLRNLLSVLVPHQLSGTHKTQRVKCCQDLLKLFQEHGEDFLGSHLLVQDESRFYWDLAERRQVWAEPRGPDSEEDDESDGFTYKPRRVSITALPAGTTTDRNTMIEYLKTTGKRFLSLKKDKIRLKDCLLMWGNACPHTTTDTREFLTRRDVEPVKQSSYSPDLNLFEASAPEGRVWGHEEATLAVQRAMRRVSEDELRKLRGHCHDVIAVGGDYVY</sequence>
<dbReference type="Proteomes" id="UP000595437">
    <property type="component" value="Chromosome 13"/>
</dbReference>
<dbReference type="GO" id="GO:0003676">
    <property type="term" value="F:nucleic acid binding"/>
    <property type="evidence" value="ECO:0007669"/>
    <property type="project" value="InterPro"/>
</dbReference>
<dbReference type="InterPro" id="IPR036397">
    <property type="entry name" value="RNaseH_sf"/>
</dbReference>